<evidence type="ECO:0000313" key="3">
    <source>
        <dbReference type="Proteomes" id="UP000273083"/>
    </source>
</evidence>
<dbReference type="Proteomes" id="UP000273083">
    <property type="component" value="Unassembled WGS sequence"/>
</dbReference>
<dbReference type="AlphaFoldDB" id="A0A3N1XWQ7"/>
<protein>
    <submittedName>
        <fullName evidence="2">Uncharacterized protein</fullName>
    </submittedName>
</protein>
<keyword evidence="1" id="KW-1133">Transmembrane helix</keyword>
<organism evidence="2 3">
    <name type="scientific">Mobilisporobacter senegalensis</name>
    <dbReference type="NCBI Taxonomy" id="1329262"/>
    <lineage>
        <taxon>Bacteria</taxon>
        <taxon>Bacillati</taxon>
        <taxon>Bacillota</taxon>
        <taxon>Clostridia</taxon>
        <taxon>Lachnospirales</taxon>
        <taxon>Lachnospiraceae</taxon>
        <taxon>Mobilisporobacter</taxon>
    </lineage>
</organism>
<evidence type="ECO:0000313" key="2">
    <source>
        <dbReference type="EMBL" id="ROR30641.1"/>
    </source>
</evidence>
<proteinExistence type="predicted"/>
<keyword evidence="1" id="KW-0812">Transmembrane</keyword>
<evidence type="ECO:0000256" key="1">
    <source>
        <dbReference type="SAM" id="Phobius"/>
    </source>
</evidence>
<reference evidence="2 3" key="1">
    <citation type="submission" date="2018-11" db="EMBL/GenBank/DDBJ databases">
        <title>Genomic Encyclopedia of Type Strains, Phase IV (KMG-IV): sequencing the most valuable type-strain genomes for metagenomic binning, comparative biology and taxonomic classification.</title>
        <authorList>
            <person name="Goeker M."/>
        </authorList>
    </citation>
    <scope>NUCLEOTIDE SEQUENCE [LARGE SCALE GENOMIC DNA]</scope>
    <source>
        <strain evidence="2 3">DSM 26537</strain>
    </source>
</reference>
<dbReference type="EMBL" id="RJVG01000002">
    <property type="protein sequence ID" value="ROR30641.1"/>
    <property type="molecule type" value="Genomic_DNA"/>
</dbReference>
<sequence length="704" mass="76908">MKNRKSNIMNNSGSTMIIVIVCVGFISIISSLLLITTVNNIQMKAINQRSKSNFYSAEIALSEIRAGVEEVTAKAMEVAYNKVMEKYLDDSVDKESLFSETFTEEIAKTLGNGIILNYYDISKLAAYIKNPEAMLITDTDLDENQLIIDGTNAGRPKYITIKNVHISYVDAKDYKTTLSTDIKISVPGMDIQAATRGTNVYADYGLIADKSITLLTANNVNIQGNTYAGAEGIRLENASFLNMSQGSNIITRGNIEVLDRSKLQIQDNPNIWAKNLITAGTSPDTEAKTTIDIEGNCFIENDLLLNARKSQVTVKGEYYGYGNELNPNNSSAVIINGLKSTLDLSGLSRLLIAGRAYLDPKTSGNQYNATEQGEIQTGESLAVKGNQYAYLVPTECLWRDTSYTGIDPKQVSNPVSFELYEKRRNNTDGLPAGTPMVSLTSEIRNYANGYTEIFYNNGTRQEVFFFLTFDSPGKANEYLKYYYESQRSLTESNMEARIKSFANSLTLNTASSMILSPGHLLSYTDVDGVGLEESTTAPDGTSLNSMTANFKSRYKVLSEELSEISRGGALDTNSVYRSLVNDSLITAGMNKVYNVDGYKGYVVDGNYNTIPGTKGIIIATGDVTVNGDYTGLILAGGKVILTNESSVTASGSIVNHILNKNTELNSYLRNVTVSSVGGTGGSISGDRIIVSDLIGYERWKMNED</sequence>
<gene>
    <name evidence="2" type="ORF">EDD66_102295</name>
</gene>
<name>A0A3N1XWQ7_9FIRM</name>
<accession>A0A3N1XWQ7</accession>
<comment type="caution">
    <text evidence="2">The sequence shown here is derived from an EMBL/GenBank/DDBJ whole genome shotgun (WGS) entry which is preliminary data.</text>
</comment>
<keyword evidence="1" id="KW-0472">Membrane</keyword>
<dbReference type="RefSeq" id="WP_123608331.1">
    <property type="nucleotide sequence ID" value="NZ_RJVG01000002.1"/>
</dbReference>
<dbReference type="OrthoDB" id="2009649at2"/>
<feature type="transmembrane region" description="Helical" evidence="1">
    <location>
        <begin position="12"/>
        <end position="35"/>
    </location>
</feature>
<keyword evidence="3" id="KW-1185">Reference proteome</keyword>